<dbReference type="InterPro" id="IPR011467">
    <property type="entry name" value="DUF1573"/>
</dbReference>
<evidence type="ECO:0008006" key="3">
    <source>
        <dbReference type="Google" id="ProtNLM"/>
    </source>
</evidence>
<dbReference type="PANTHER" id="PTHR37833:SF1">
    <property type="entry name" value="SIGNAL PEPTIDE PROTEIN"/>
    <property type="match status" value="1"/>
</dbReference>
<dbReference type="PANTHER" id="PTHR37833">
    <property type="entry name" value="LIPOPROTEIN-RELATED"/>
    <property type="match status" value="1"/>
</dbReference>
<proteinExistence type="predicted"/>
<organism evidence="1 2">
    <name type="scientific">Roseimaritima ulvae</name>
    <dbReference type="NCBI Taxonomy" id="980254"/>
    <lineage>
        <taxon>Bacteria</taxon>
        <taxon>Pseudomonadati</taxon>
        <taxon>Planctomycetota</taxon>
        <taxon>Planctomycetia</taxon>
        <taxon>Pirellulales</taxon>
        <taxon>Pirellulaceae</taxon>
        <taxon>Roseimaritima</taxon>
    </lineage>
</organism>
<dbReference type="OrthoDB" id="215317at2"/>
<name>A0A5B9QWB1_9BACT</name>
<keyword evidence="2" id="KW-1185">Reference proteome</keyword>
<protein>
    <recommendedName>
        <fullName evidence="3">DUF1573 domain-containing protein</fullName>
    </recommendedName>
</protein>
<dbReference type="AlphaFoldDB" id="A0A5B9QWB1"/>
<dbReference type="KEGG" id="rul:UC8_53710"/>
<accession>A0A5B9QWB1</accession>
<gene>
    <name evidence="1" type="ORF">UC8_53710</name>
</gene>
<evidence type="ECO:0000313" key="1">
    <source>
        <dbReference type="EMBL" id="QEG43324.1"/>
    </source>
</evidence>
<reference evidence="1 2" key="1">
    <citation type="submission" date="2019-08" db="EMBL/GenBank/DDBJ databases">
        <title>Deep-cultivation of Planctomycetes and their phenomic and genomic characterization uncovers novel biology.</title>
        <authorList>
            <person name="Wiegand S."/>
            <person name="Jogler M."/>
            <person name="Boedeker C."/>
            <person name="Pinto D."/>
            <person name="Vollmers J."/>
            <person name="Rivas-Marin E."/>
            <person name="Kohn T."/>
            <person name="Peeters S.H."/>
            <person name="Heuer A."/>
            <person name="Rast P."/>
            <person name="Oberbeckmann S."/>
            <person name="Bunk B."/>
            <person name="Jeske O."/>
            <person name="Meyerdierks A."/>
            <person name="Storesund J.E."/>
            <person name="Kallscheuer N."/>
            <person name="Luecker S."/>
            <person name="Lage O.M."/>
            <person name="Pohl T."/>
            <person name="Merkel B.J."/>
            <person name="Hornburger P."/>
            <person name="Mueller R.-W."/>
            <person name="Bruemmer F."/>
            <person name="Labrenz M."/>
            <person name="Spormann A.M."/>
            <person name="Op den Camp H."/>
            <person name="Overmann J."/>
            <person name="Amann R."/>
            <person name="Jetten M.S.M."/>
            <person name="Mascher T."/>
            <person name="Medema M.H."/>
            <person name="Devos D.P."/>
            <person name="Kaster A.-K."/>
            <person name="Ovreas L."/>
            <person name="Rohde M."/>
            <person name="Galperin M.Y."/>
            <person name="Jogler C."/>
        </authorList>
    </citation>
    <scope>NUCLEOTIDE SEQUENCE [LARGE SCALE GENOMIC DNA]</scope>
    <source>
        <strain evidence="1 2">UC8</strain>
    </source>
</reference>
<dbReference type="Proteomes" id="UP000325286">
    <property type="component" value="Chromosome"/>
</dbReference>
<dbReference type="Gene3D" id="2.60.40.10">
    <property type="entry name" value="Immunoglobulins"/>
    <property type="match status" value="1"/>
</dbReference>
<dbReference type="InterPro" id="IPR013783">
    <property type="entry name" value="Ig-like_fold"/>
</dbReference>
<evidence type="ECO:0000313" key="2">
    <source>
        <dbReference type="Proteomes" id="UP000325286"/>
    </source>
</evidence>
<sequence length="416" mass="45644">MVKIFLALLVVAVIAGSAIGYTSTVRRYSWTDEKFGYFTKGGDLQPKDLLAHMRSLQQEGLAKVEVVGGAEFDFGSMLREADGEHDFVIKNVGDGPLELSVLRTTCKCTLGELADSSLEPGESTVVHMAWSAKTSGARFQQTATISTTDPYNGELELRIVGDVVDRLTARPSSWNVGEISSTAAIEKTCTIYSRIEYDIQFKENRWLAKIAGADVDLDVQPVPVDTETALRYPDTRQAFQATLKVSPGMETGLFSHTAIVEFEPVEAKHASEKKSGELSTLIKFEGRVVDDLSLSGGSRLAGRSRDQYIYTLPPVAAGEGTSSDLLVLLRGPHRDDTKLSIGEVQPAEVLAAELGDPKVKENLVMHVLKLRVREDAPVMQRDGNQKDDYGTVWIKSDNEEVAPLRLRVKFNVHDGR</sequence>
<dbReference type="EMBL" id="CP042914">
    <property type="protein sequence ID" value="QEG43324.1"/>
    <property type="molecule type" value="Genomic_DNA"/>
</dbReference>
<dbReference type="Pfam" id="PF07610">
    <property type="entry name" value="DUF1573"/>
    <property type="match status" value="1"/>
</dbReference>